<feature type="region of interest" description="Disordered" evidence="1">
    <location>
        <begin position="159"/>
        <end position="197"/>
    </location>
</feature>
<gene>
    <name evidence="2" type="ORF">MSAN_00632800</name>
</gene>
<comment type="caution">
    <text evidence="2">The sequence shown here is derived from an EMBL/GenBank/DDBJ whole genome shotgun (WGS) entry which is preliminary data.</text>
</comment>
<dbReference type="EMBL" id="JACAZH010000004">
    <property type="protein sequence ID" value="KAF7370028.1"/>
    <property type="molecule type" value="Genomic_DNA"/>
</dbReference>
<evidence type="ECO:0000313" key="2">
    <source>
        <dbReference type="EMBL" id="KAF7370028.1"/>
    </source>
</evidence>
<evidence type="ECO:0000256" key="1">
    <source>
        <dbReference type="SAM" id="MobiDB-lite"/>
    </source>
</evidence>
<sequence length="346" mass="38376">MRHLFQIALVALQCRDLLQGIKADQERRYKLPDTLAKLCQDYAHVALLSPKARCYRNSNKGNPTIAKSIVAAMRSLGVSDMPPAYETGRCDVLLKVLGKALTDKRYLIKTAIMESLSGSKVDIATLTRTCIGTSPAQPTAALYQRIAFLRSVAVSYSEANPTKKKKPSRPRPPVPEGQASDQPAQPDDFEKENVKDKEKDDGFWKAVDDQLAVYYIDSFTSADRQRLWDTKYQADVRLYGPVDNTLPITLMADLEVSKVVNPTHGASVSSRLKAELTTVDHTVLGNVNSWYCPYLFSIEDNFSCYPTRSHSRGRSLYAYSVHGMLNKAADLHAAVGSSRARRGVQG</sequence>
<protein>
    <submittedName>
        <fullName evidence="2">Uncharacterized protein</fullName>
    </submittedName>
</protein>
<reference evidence="2" key="1">
    <citation type="submission" date="2020-05" db="EMBL/GenBank/DDBJ databases">
        <title>Mycena genomes resolve the evolution of fungal bioluminescence.</title>
        <authorList>
            <person name="Tsai I.J."/>
        </authorList>
    </citation>
    <scope>NUCLEOTIDE SEQUENCE</scope>
    <source>
        <strain evidence="2">160909Yilan</strain>
    </source>
</reference>
<accession>A0A8H6Z0N5</accession>
<keyword evidence="3" id="KW-1185">Reference proteome</keyword>
<proteinExistence type="predicted"/>
<dbReference type="OrthoDB" id="3050604at2759"/>
<name>A0A8H6Z0N5_9AGAR</name>
<dbReference type="Proteomes" id="UP000623467">
    <property type="component" value="Unassembled WGS sequence"/>
</dbReference>
<dbReference type="AlphaFoldDB" id="A0A8H6Z0N5"/>
<evidence type="ECO:0000313" key="3">
    <source>
        <dbReference type="Proteomes" id="UP000623467"/>
    </source>
</evidence>
<organism evidence="2 3">
    <name type="scientific">Mycena sanguinolenta</name>
    <dbReference type="NCBI Taxonomy" id="230812"/>
    <lineage>
        <taxon>Eukaryota</taxon>
        <taxon>Fungi</taxon>
        <taxon>Dikarya</taxon>
        <taxon>Basidiomycota</taxon>
        <taxon>Agaricomycotina</taxon>
        <taxon>Agaricomycetes</taxon>
        <taxon>Agaricomycetidae</taxon>
        <taxon>Agaricales</taxon>
        <taxon>Marasmiineae</taxon>
        <taxon>Mycenaceae</taxon>
        <taxon>Mycena</taxon>
    </lineage>
</organism>